<evidence type="ECO:0000313" key="1">
    <source>
        <dbReference type="EMBL" id="AEQ98144.1"/>
    </source>
</evidence>
<proteinExistence type="predicted"/>
<name>G7TIN2_XANOB</name>
<sequence length="45" mass="4393">MFDAAGVDGHQLASGNGAGVLQAAGQRDVDIGASQQRAAGVQIAL</sequence>
<dbReference type="AlphaFoldDB" id="G7TIN2"/>
<evidence type="ECO:0000313" key="2">
    <source>
        <dbReference type="Proteomes" id="UP000008851"/>
    </source>
</evidence>
<dbReference type="EMBL" id="CP003057">
    <property type="protein sequence ID" value="AEQ98144.1"/>
    <property type="molecule type" value="Genomic_DNA"/>
</dbReference>
<organism evidence="1 2">
    <name type="scientific">Xanthomonas oryzae pv. oryzicola (strain BLS256)</name>
    <dbReference type="NCBI Taxonomy" id="383407"/>
    <lineage>
        <taxon>Bacteria</taxon>
        <taxon>Pseudomonadati</taxon>
        <taxon>Pseudomonadota</taxon>
        <taxon>Gammaproteobacteria</taxon>
        <taxon>Lysobacterales</taxon>
        <taxon>Lysobacteraceae</taxon>
        <taxon>Xanthomonas</taxon>
    </lineage>
</organism>
<dbReference type="KEGG" id="xor:XOC_4060"/>
<gene>
    <name evidence="1" type="ORF">XOC_4060</name>
</gene>
<protein>
    <submittedName>
        <fullName evidence="1">Uncharacterized protein</fullName>
    </submittedName>
</protein>
<reference evidence="1 2" key="1">
    <citation type="journal article" date="2011" name="J. Bacteriol.">
        <title>Two new complete genome sequences offer insight into host and tissue specificity of plant pathogenic Xanthomonas spp.</title>
        <authorList>
            <person name="Bogdanove A.J."/>
            <person name="Koebnik R."/>
            <person name="Lu H."/>
            <person name="Furutani A."/>
            <person name="Angiuoli S.V."/>
            <person name="Patil P.B."/>
            <person name="Van Sluys M.A."/>
            <person name="Ryan R.P."/>
            <person name="Meyer D.F."/>
            <person name="Han S.W."/>
            <person name="Aparna G."/>
            <person name="Rajaram M."/>
            <person name="Delcher A.L."/>
            <person name="Phillippy A.M."/>
            <person name="Puiu D."/>
            <person name="Schatz M.C."/>
            <person name="Shumway M."/>
            <person name="Sommer D.D."/>
            <person name="Trapnell C."/>
            <person name="Benahmed F."/>
            <person name="Dimitrov G."/>
            <person name="Madupu R."/>
            <person name="Radune D."/>
            <person name="Sullivan S."/>
            <person name="Jha G."/>
            <person name="Ishihara H."/>
            <person name="Lee S.W."/>
            <person name="Pandey A."/>
            <person name="Sharma V."/>
            <person name="Sriariyanun M."/>
            <person name="Szurek B."/>
            <person name="Vera-Cruz C.M."/>
            <person name="Dorman K.S."/>
            <person name="Ronald P.C."/>
            <person name="Verdier V."/>
            <person name="Dow J.M."/>
            <person name="Sonti R.V."/>
            <person name="Tsuge S."/>
            <person name="Brendel V.P."/>
            <person name="Rabinowicz P.D."/>
            <person name="Leach J.E."/>
            <person name="White F.F."/>
            <person name="Salzberg S.L."/>
        </authorList>
    </citation>
    <scope>NUCLEOTIDE SEQUENCE [LARGE SCALE GENOMIC DNA]</scope>
    <source>
        <strain evidence="1 2">BLS256</strain>
    </source>
</reference>
<dbReference type="Proteomes" id="UP000008851">
    <property type="component" value="Chromosome"/>
</dbReference>
<dbReference type="HOGENOM" id="CLU_3207006_0_0_6"/>
<accession>G7TIN2</accession>